<dbReference type="FunFam" id="1.25.40.10:FF:000073">
    <property type="entry name" value="Pentatricopeptide repeat-containing protein chloroplastic"/>
    <property type="match status" value="1"/>
</dbReference>
<dbReference type="FunFam" id="1.25.40.10:FF:001050">
    <property type="entry name" value="Pentatricopeptide repeat-containing protein At2g33760"/>
    <property type="match status" value="1"/>
</dbReference>
<dbReference type="GO" id="GO:0009451">
    <property type="term" value="P:RNA modification"/>
    <property type="evidence" value="ECO:0007669"/>
    <property type="project" value="InterPro"/>
</dbReference>
<feature type="domain" description="DYW" evidence="3">
    <location>
        <begin position="908"/>
        <end position="1000"/>
    </location>
</feature>
<dbReference type="NCBIfam" id="TIGR00756">
    <property type="entry name" value="PPR"/>
    <property type="match status" value="9"/>
</dbReference>
<dbReference type="InterPro" id="IPR046848">
    <property type="entry name" value="E_motif"/>
</dbReference>
<feature type="repeat" description="PPR" evidence="2">
    <location>
        <begin position="389"/>
        <end position="423"/>
    </location>
</feature>
<dbReference type="SUPFAM" id="SSF48452">
    <property type="entry name" value="TPR-like"/>
    <property type="match status" value="1"/>
</dbReference>
<dbReference type="EMBL" id="CM017875">
    <property type="protein sequence ID" value="KAG1337778.1"/>
    <property type="molecule type" value="Genomic_DNA"/>
</dbReference>
<dbReference type="OrthoDB" id="185373at2759"/>
<comment type="caution">
    <text evidence="4">The sequence shown here is derived from an EMBL/GenBank/DDBJ whole genome shotgun (WGS) entry which is preliminary data.</text>
</comment>
<dbReference type="InterPro" id="IPR032867">
    <property type="entry name" value="DYW_dom"/>
</dbReference>
<dbReference type="Proteomes" id="UP000797356">
    <property type="component" value="Chromosome 4"/>
</dbReference>
<reference evidence="4" key="2">
    <citation type="submission" date="2019-07" db="EMBL/GenBank/DDBJ databases">
        <authorList>
            <person name="Yang Y."/>
            <person name="Bocs S."/>
            <person name="Baudouin L."/>
        </authorList>
    </citation>
    <scope>NUCLEOTIDE SEQUENCE</scope>
    <source>
        <tissue evidence="4">Spear leaf of Hainan Tall coconut</tissue>
    </source>
</reference>
<gene>
    <name evidence="4" type="ORF">COCNU_04G000840</name>
</gene>
<dbReference type="FunFam" id="1.25.40.10:FF:000351">
    <property type="entry name" value="Pentatricopeptide repeat-containing protein"/>
    <property type="match status" value="1"/>
</dbReference>
<organism evidence="4 5">
    <name type="scientific">Cocos nucifera</name>
    <name type="common">Coconut palm</name>
    <dbReference type="NCBI Taxonomy" id="13894"/>
    <lineage>
        <taxon>Eukaryota</taxon>
        <taxon>Viridiplantae</taxon>
        <taxon>Streptophyta</taxon>
        <taxon>Embryophyta</taxon>
        <taxon>Tracheophyta</taxon>
        <taxon>Spermatophyta</taxon>
        <taxon>Magnoliopsida</taxon>
        <taxon>Liliopsida</taxon>
        <taxon>Arecaceae</taxon>
        <taxon>Arecoideae</taxon>
        <taxon>Cocoseae</taxon>
        <taxon>Attaleinae</taxon>
        <taxon>Cocos</taxon>
    </lineage>
</organism>
<reference evidence="4" key="1">
    <citation type="journal article" date="2017" name="Gigascience">
        <title>The genome draft of coconut (Cocos nucifera).</title>
        <authorList>
            <person name="Xiao Y."/>
            <person name="Xu P."/>
            <person name="Fan H."/>
            <person name="Baudouin L."/>
            <person name="Xia W."/>
            <person name="Bocs S."/>
            <person name="Xu J."/>
            <person name="Li Q."/>
            <person name="Guo A."/>
            <person name="Zhou L."/>
            <person name="Li J."/>
            <person name="Wu Y."/>
            <person name="Ma Z."/>
            <person name="Armero A."/>
            <person name="Issali A.E."/>
            <person name="Liu N."/>
            <person name="Peng M."/>
            <person name="Yang Y."/>
        </authorList>
    </citation>
    <scope>NUCLEOTIDE SEQUENCE</scope>
    <source>
        <tissue evidence="4">Spear leaf of Hainan Tall coconut</tissue>
    </source>
</reference>
<feature type="repeat" description="PPR" evidence="2">
    <location>
        <begin position="288"/>
        <end position="322"/>
    </location>
</feature>
<feature type="repeat" description="PPR" evidence="2">
    <location>
        <begin position="87"/>
        <end position="121"/>
    </location>
</feature>
<feature type="repeat" description="PPR" evidence="2">
    <location>
        <begin position="256"/>
        <end position="286"/>
    </location>
</feature>
<dbReference type="Pfam" id="PF13041">
    <property type="entry name" value="PPR_2"/>
    <property type="match status" value="6"/>
</dbReference>
<dbReference type="FunFam" id="1.25.40.10:FF:000243">
    <property type="entry name" value="Pentatricopeptide repeat-containing protein chloroplastic"/>
    <property type="match status" value="1"/>
</dbReference>
<dbReference type="FunFam" id="1.25.40.10:FF:000031">
    <property type="entry name" value="Pentatricopeptide repeat-containing protein mitochondrial"/>
    <property type="match status" value="1"/>
</dbReference>
<dbReference type="Gene3D" id="1.25.40.10">
    <property type="entry name" value="Tetratricopeptide repeat domain"/>
    <property type="match status" value="8"/>
</dbReference>
<dbReference type="AlphaFoldDB" id="A0A8K0I4F1"/>
<feature type="repeat" description="PPR" evidence="2">
    <location>
        <begin position="490"/>
        <end position="524"/>
    </location>
</feature>
<keyword evidence="5" id="KW-1185">Reference proteome</keyword>
<protein>
    <submittedName>
        <fullName evidence="4">Pentatricopeptide repeat-containing protein</fullName>
    </submittedName>
</protein>
<evidence type="ECO:0000313" key="4">
    <source>
        <dbReference type="EMBL" id="KAG1337778.1"/>
    </source>
</evidence>
<dbReference type="PROSITE" id="PS51375">
    <property type="entry name" value="PPR"/>
    <property type="match status" value="8"/>
</dbReference>
<keyword evidence="1" id="KW-0677">Repeat</keyword>
<dbReference type="InterPro" id="IPR011990">
    <property type="entry name" value="TPR-like_helical_dom_sf"/>
</dbReference>
<sequence>MPARCRLRPFSSLAAAASARAPTHYLDCRHLLRSCKDLHSLLQIHARLVALGAASDDSIGPLLLNSYSTFHQSDSALSVFKSSPNSTVILWNSMIRCYTRTGEHNKAIQFYNGMVGRGIEPDKYTFTFLLKACTGALDSDTGILVHREIVRRGLQKDAFIGTGLVNMYSKLGMIDTAREVFESMQVLDVVSWNAMIAGLSQTGDPHEALAFFRKMQLVGEVPNSVTVLNLFPAICELSALLLCRAVHGFVIRKHLLPSVFNGLIDTYCKCGRTDIARKVFDGMSSSKDDVSWGTMVSGYVHNGCFLEALEFFDELTRENLKLNQVSVVSALSAAAEIGDLGRGIEIHNFAIKKESYLDIAVNTMLVTMYARCGDLEMAKSLFDGIQGKDIVAWSAMIAAFVQTGHPKEAVNLFREMLLAGIIPNSVTLVSLLPACAYLLNLKLGRSIHCYALKSKININVRVATALVAMYAQCGSFSSAHILFDALDHKDVVTWNALINGYAQMGEAGKALRMFYQLRSSGQQPDPGTMVGVLPACALLSCQDEGACIHGLVIRNGFDSDLHVKNAIIDMYAKFGDIYSAKILFFETKLYNDVISWNTMITGYIHNGLASEALSTFHLMRAENLKPNFVTLVSVIPAASYLASLREGMALHSYVIRMGFESHVLVANSLIDMYLKCGRLDYARDFFNQMDDRDTVTWNVMLAGYAIHGLGENAISLFSLMKDNCIKADSVSFLSVLSACRHGGLIAEGRKIFESMKSEYQVEPNMEHHACMVDLLGRAGQLDEAWGLIQRMPMTPDAGIWGALLGACRMHSNVWMGEIAVDHLVRLEPENAAHYVVLANIYAQAGRWADARKVRVAMNHTGLNKTPGCSWVEVNNTIHAFRVGDQSHPQYKSMCDLWNGLLEKMEKMGYVPDTSSVLHNVEEEEKLSFLHGHSERLAISFALLNTEPGMTIQIIKNLRVCGDCHTVTKLVTKITNHKIIVRDSSRFHHFEDGICSCKDYW</sequence>
<dbReference type="Pfam" id="PF14432">
    <property type="entry name" value="DYW_deaminase"/>
    <property type="match status" value="1"/>
</dbReference>
<dbReference type="GO" id="GO:0008270">
    <property type="term" value="F:zinc ion binding"/>
    <property type="evidence" value="ECO:0007669"/>
    <property type="project" value="InterPro"/>
</dbReference>
<dbReference type="GO" id="GO:0003723">
    <property type="term" value="F:RNA binding"/>
    <property type="evidence" value="ECO:0007669"/>
    <property type="project" value="InterPro"/>
</dbReference>
<feature type="repeat" description="PPR" evidence="2">
    <location>
        <begin position="188"/>
        <end position="222"/>
    </location>
</feature>
<proteinExistence type="predicted"/>
<feature type="repeat" description="PPR" evidence="2">
    <location>
        <begin position="592"/>
        <end position="626"/>
    </location>
</feature>
<evidence type="ECO:0000256" key="2">
    <source>
        <dbReference type="PROSITE-ProRule" id="PRU00708"/>
    </source>
</evidence>
<dbReference type="InterPro" id="IPR002885">
    <property type="entry name" value="PPR_rpt"/>
</dbReference>
<accession>A0A8K0I4F1</accession>
<dbReference type="Pfam" id="PF01535">
    <property type="entry name" value="PPR"/>
    <property type="match status" value="3"/>
</dbReference>
<feature type="repeat" description="PPR" evidence="2">
    <location>
        <begin position="693"/>
        <end position="727"/>
    </location>
</feature>
<dbReference type="Pfam" id="PF12854">
    <property type="entry name" value="PPR_1"/>
    <property type="match status" value="1"/>
</dbReference>
<dbReference type="PANTHER" id="PTHR24015">
    <property type="entry name" value="OS07G0578800 PROTEIN-RELATED"/>
    <property type="match status" value="1"/>
</dbReference>
<evidence type="ECO:0000313" key="5">
    <source>
        <dbReference type="Proteomes" id="UP000797356"/>
    </source>
</evidence>
<dbReference type="Pfam" id="PF20431">
    <property type="entry name" value="E_motif"/>
    <property type="match status" value="1"/>
</dbReference>
<dbReference type="FunFam" id="1.25.40.10:FF:000344">
    <property type="entry name" value="Pentatricopeptide repeat-containing protein"/>
    <property type="match status" value="1"/>
</dbReference>
<evidence type="ECO:0000259" key="3">
    <source>
        <dbReference type="Pfam" id="PF14432"/>
    </source>
</evidence>
<dbReference type="PANTHER" id="PTHR24015:SF1832">
    <property type="entry name" value="OS03G0241800 PROTEIN"/>
    <property type="match status" value="1"/>
</dbReference>
<evidence type="ECO:0000256" key="1">
    <source>
        <dbReference type="ARBA" id="ARBA00022737"/>
    </source>
</evidence>
<dbReference type="InterPro" id="IPR046960">
    <property type="entry name" value="PPR_At4g14850-like_plant"/>
</dbReference>
<name>A0A8K0I4F1_COCNU</name>